<dbReference type="SUPFAM" id="SSF48452">
    <property type="entry name" value="TPR-like"/>
    <property type="match status" value="1"/>
</dbReference>
<organism evidence="3 4">
    <name type="scientific">Triparma laevis f. longispina</name>
    <dbReference type="NCBI Taxonomy" id="1714387"/>
    <lineage>
        <taxon>Eukaryota</taxon>
        <taxon>Sar</taxon>
        <taxon>Stramenopiles</taxon>
        <taxon>Ochrophyta</taxon>
        <taxon>Bolidophyceae</taxon>
        <taxon>Parmales</taxon>
        <taxon>Triparmaceae</taxon>
        <taxon>Triparma</taxon>
    </lineage>
</organism>
<dbReference type="SMART" id="SM00028">
    <property type="entry name" value="TPR"/>
    <property type="match status" value="2"/>
</dbReference>
<evidence type="ECO:0000259" key="2">
    <source>
        <dbReference type="Pfam" id="PF13877"/>
    </source>
</evidence>
<protein>
    <recommendedName>
        <fullName evidence="2">RNA-polymerase II-associated protein 3-like C-terminal domain-containing protein</fullName>
    </recommendedName>
</protein>
<gene>
    <name evidence="3" type="ORF">TrLO_g8992</name>
</gene>
<dbReference type="InterPro" id="IPR019734">
    <property type="entry name" value="TPR_rpt"/>
</dbReference>
<dbReference type="Pfam" id="PF13877">
    <property type="entry name" value="RPAP3_C"/>
    <property type="match status" value="1"/>
</dbReference>
<reference evidence="4" key="1">
    <citation type="journal article" date="2023" name="Commun. Biol.">
        <title>Genome analysis of Parmales, the sister group of diatoms, reveals the evolutionary specialization of diatoms from phago-mixotrophs to photoautotrophs.</title>
        <authorList>
            <person name="Ban H."/>
            <person name="Sato S."/>
            <person name="Yoshikawa S."/>
            <person name="Yamada K."/>
            <person name="Nakamura Y."/>
            <person name="Ichinomiya M."/>
            <person name="Sato N."/>
            <person name="Blanc-Mathieu R."/>
            <person name="Endo H."/>
            <person name="Kuwata A."/>
            <person name="Ogata H."/>
        </authorList>
    </citation>
    <scope>NUCLEOTIDE SEQUENCE [LARGE SCALE GENOMIC DNA]</scope>
    <source>
        <strain evidence="4">NIES 3700</strain>
    </source>
</reference>
<name>A0A9W7APR8_9STRA</name>
<comment type="caution">
    <text evidence="3">The sequence shown here is derived from an EMBL/GenBank/DDBJ whole genome shotgun (WGS) entry which is preliminary data.</text>
</comment>
<sequence>MDPSVASSLNVQAQIRRNAEEQASFLKGMGDWEKEIKERDAALKTKKKARDKARLTAPRQRESGGTVKTKMTISKATADDFQISKEAKETIDSKSRGDHERGVFLGTGMGEVNPANIVVPGAITEVDRKSIPVPKARRPTDELENEERMRGNDFFKKGEYENAVRSYTRCLGINTKSGVAYSNRSMCHLKTRDWIKAEKDASLALNLDPRHVKSYQRRSAAKVALGKLRSALKDLMVAEEIAKEEGGVKGIKVDIRKCREALRDAVRRAPKKRIGIQSVSGVGRPEVGGGVVEEDVVLELGEGNEGFDLDDAPAVNKNLDNTSTSSSVSNAAISAAAAAAKNVKLKAPKNAYDMEKTWRSLKNNSADKARYLMSYVCANKKLAKLFPNGFQDSVMFDEIVLVLDNVVGEDSEGAKKVLLDLAKVKNVDMISMMADKNVMKRVVQKAYGSESIDANIIKKLI</sequence>
<dbReference type="InterPro" id="IPR025986">
    <property type="entry name" value="RPAP3-like_C"/>
</dbReference>
<feature type="domain" description="RNA-polymerase II-associated protein 3-like C-terminal" evidence="2">
    <location>
        <begin position="347"/>
        <end position="437"/>
    </location>
</feature>
<keyword evidence="4" id="KW-1185">Reference proteome</keyword>
<feature type="region of interest" description="Disordered" evidence="1">
    <location>
        <begin position="43"/>
        <end position="69"/>
    </location>
</feature>
<proteinExistence type="predicted"/>
<dbReference type="EMBL" id="BRXW01000727">
    <property type="protein sequence ID" value="GMH75509.1"/>
    <property type="molecule type" value="Genomic_DNA"/>
</dbReference>
<dbReference type="OrthoDB" id="2423701at2759"/>
<dbReference type="AlphaFoldDB" id="A0A9W7APR8"/>
<accession>A0A9W7APR8</accession>
<evidence type="ECO:0000256" key="1">
    <source>
        <dbReference type="SAM" id="MobiDB-lite"/>
    </source>
</evidence>
<dbReference type="Gene3D" id="1.25.40.10">
    <property type="entry name" value="Tetratricopeptide repeat domain"/>
    <property type="match status" value="1"/>
</dbReference>
<dbReference type="PANTHER" id="PTHR47329:SF1">
    <property type="entry name" value="OS05G0129900 PROTEIN"/>
    <property type="match status" value="1"/>
</dbReference>
<dbReference type="Proteomes" id="UP001165122">
    <property type="component" value="Unassembled WGS sequence"/>
</dbReference>
<dbReference type="PANTHER" id="PTHR47329">
    <property type="entry name" value="OS05G0129900 PROTEIN"/>
    <property type="match status" value="1"/>
</dbReference>
<dbReference type="InterPro" id="IPR011990">
    <property type="entry name" value="TPR-like_helical_dom_sf"/>
</dbReference>
<evidence type="ECO:0000313" key="3">
    <source>
        <dbReference type="EMBL" id="GMH75509.1"/>
    </source>
</evidence>
<evidence type="ECO:0000313" key="4">
    <source>
        <dbReference type="Proteomes" id="UP001165122"/>
    </source>
</evidence>